<dbReference type="SUPFAM" id="SSF54631">
    <property type="entry name" value="CBS-domain pair"/>
    <property type="match status" value="1"/>
</dbReference>
<gene>
    <name evidence="4" type="ORF">C7I55_27515</name>
</gene>
<dbReference type="CDD" id="cd04623">
    <property type="entry name" value="CBS_pair_bac_euk"/>
    <property type="match status" value="1"/>
</dbReference>
<evidence type="ECO:0000313" key="4">
    <source>
        <dbReference type="EMBL" id="PSJ36187.1"/>
    </source>
</evidence>
<dbReference type="PANTHER" id="PTHR43080:SF2">
    <property type="entry name" value="CBS DOMAIN-CONTAINING PROTEIN"/>
    <property type="match status" value="1"/>
</dbReference>
<comment type="caution">
    <text evidence="4">The sequence shown here is derived from an EMBL/GenBank/DDBJ whole genome shotgun (WGS) entry which is preliminary data.</text>
</comment>
<evidence type="ECO:0000256" key="1">
    <source>
        <dbReference type="ARBA" id="ARBA00023122"/>
    </source>
</evidence>
<dbReference type="Gene3D" id="3.10.580.10">
    <property type="entry name" value="CBS-domain"/>
    <property type="match status" value="1"/>
</dbReference>
<dbReference type="InterPro" id="IPR000644">
    <property type="entry name" value="CBS_dom"/>
</dbReference>
<dbReference type="InterPro" id="IPR044725">
    <property type="entry name" value="CBSX3_CBS_dom"/>
</dbReference>
<dbReference type="PROSITE" id="PS51371">
    <property type="entry name" value="CBS"/>
    <property type="match status" value="2"/>
</dbReference>
<accession>A0A2P7QDY6</accession>
<feature type="domain" description="CBS" evidence="3">
    <location>
        <begin position="75"/>
        <end position="131"/>
    </location>
</feature>
<protein>
    <recommendedName>
        <fullName evidence="3">CBS domain-containing protein</fullName>
    </recommendedName>
</protein>
<dbReference type="OrthoDB" id="9807125at2"/>
<reference evidence="4 5" key="1">
    <citation type="submission" date="2018-03" db="EMBL/GenBank/DDBJ databases">
        <title>The draft genome of Sphingosinicella sp. GL-C-18.</title>
        <authorList>
            <person name="Liu L."/>
            <person name="Li L."/>
            <person name="Liang L."/>
            <person name="Zhang X."/>
            <person name="Wang T."/>
        </authorList>
    </citation>
    <scope>NUCLEOTIDE SEQUENCE [LARGE SCALE GENOMIC DNA]</scope>
    <source>
        <strain evidence="4 5">GL-C-18</strain>
    </source>
</reference>
<sequence length="142" mass="15384">MTIAAILEKKGHEVVTIESGARVRDAIALLAERRIGALAVVDGGSVSGIMSERDVVYCLKEHGDSILDRPVSEVMTAPAITIEPSVTVLSALSDMSRRRIRHLPVVENGRLTGMVSIGDLVAYRIRKIEDEAEAMRAYIQAS</sequence>
<dbReference type="Proteomes" id="UP000241167">
    <property type="component" value="Unassembled WGS sequence"/>
</dbReference>
<dbReference type="PANTHER" id="PTHR43080">
    <property type="entry name" value="CBS DOMAIN-CONTAINING PROTEIN CBSX3, MITOCHONDRIAL"/>
    <property type="match status" value="1"/>
</dbReference>
<evidence type="ECO:0000256" key="2">
    <source>
        <dbReference type="PROSITE-ProRule" id="PRU00703"/>
    </source>
</evidence>
<dbReference type="InterPro" id="IPR051257">
    <property type="entry name" value="Diverse_CBS-Domain"/>
</dbReference>
<evidence type="ECO:0000313" key="5">
    <source>
        <dbReference type="Proteomes" id="UP000241167"/>
    </source>
</evidence>
<proteinExistence type="predicted"/>
<dbReference type="Pfam" id="PF00571">
    <property type="entry name" value="CBS"/>
    <property type="match status" value="2"/>
</dbReference>
<dbReference type="SMART" id="SM00116">
    <property type="entry name" value="CBS"/>
    <property type="match status" value="2"/>
</dbReference>
<dbReference type="AlphaFoldDB" id="A0A2P7QDY6"/>
<evidence type="ECO:0000259" key="3">
    <source>
        <dbReference type="PROSITE" id="PS51371"/>
    </source>
</evidence>
<dbReference type="EMBL" id="PXYI01000019">
    <property type="protein sequence ID" value="PSJ36187.1"/>
    <property type="molecule type" value="Genomic_DNA"/>
</dbReference>
<name>A0A2P7QDY6_9SPHN</name>
<organism evidence="4 5">
    <name type="scientific">Allosphingosinicella deserti</name>
    <dbReference type="NCBI Taxonomy" id="2116704"/>
    <lineage>
        <taxon>Bacteria</taxon>
        <taxon>Pseudomonadati</taxon>
        <taxon>Pseudomonadota</taxon>
        <taxon>Alphaproteobacteria</taxon>
        <taxon>Sphingomonadales</taxon>
        <taxon>Sphingomonadaceae</taxon>
        <taxon>Allosphingosinicella</taxon>
    </lineage>
</organism>
<dbReference type="InterPro" id="IPR046342">
    <property type="entry name" value="CBS_dom_sf"/>
</dbReference>
<keyword evidence="5" id="KW-1185">Reference proteome</keyword>
<dbReference type="RefSeq" id="WP_106516261.1">
    <property type="nucleotide sequence ID" value="NZ_PXYI01000019.1"/>
</dbReference>
<feature type="domain" description="CBS" evidence="3">
    <location>
        <begin position="7"/>
        <end position="65"/>
    </location>
</feature>
<keyword evidence="1 2" id="KW-0129">CBS domain</keyword>